<dbReference type="PATRIC" id="fig|1120927.3.peg.3006"/>
<sequence>MKQSKKYQVRIRKILENSEIHHIAETCFGACIVAEIRTLEGTFLNMKDAFEKMATVKKLNDYEIISVILIDEDNREQLGEEFDWEEHA</sequence>
<accession>R9ARW3</accession>
<dbReference type="EMBL" id="AQFM01000042">
    <property type="protein sequence ID" value="EOR05004.1"/>
    <property type="molecule type" value="Genomic_DNA"/>
</dbReference>
<proteinExistence type="predicted"/>
<dbReference type="RefSeq" id="WP_016168106.1">
    <property type="nucleotide sequence ID" value="NZ_JHZG01000002.1"/>
</dbReference>
<comment type="caution">
    <text evidence="1">The sequence shown here is derived from an EMBL/GenBank/DDBJ whole genome shotgun (WGS) entry which is preliminary data.</text>
</comment>
<keyword evidence="2" id="KW-1185">Reference proteome</keyword>
<dbReference type="OrthoDB" id="6713311at2"/>
<evidence type="ECO:0000313" key="2">
    <source>
        <dbReference type="Proteomes" id="UP000016201"/>
    </source>
</evidence>
<dbReference type="AlphaFoldDB" id="R9ARW3"/>
<organism evidence="1 2">
    <name type="scientific">Acinetobacter tandoii DSM 14970 = CIP 107469</name>
    <dbReference type="NCBI Taxonomy" id="1120927"/>
    <lineage>
        <taxon>Bacteria</taxon>
        <taxon>Pseudomonadati</taxon>
        <taxon>Pseudomonadota</taxon>
        <taxon>Gammaproteobacteria</taxon>
        <taxon>Moraxellales</taxon>
        <taxon>Moraxellaceae</taxon>
        <taxon>Acinetobacter</taxon>
    </lineage>
</organism>
<reference evidence="1 2" key="1">
    <citation type="submission" date="2013-03" db="EMBL/GenBank/DDBJ databases">
        <title>The Genome Sequence of Acinetobacter tandoii CIP 107469.</title>
        <authorList>
            <consortium name="The Broad Institute Genome Sequencing Platform"/>
            <consortium name="The Broad Institute Genome Sequencing Center for Infectious Disease"/>
            <person name="Cerqueira G."/>
            <person name="Feldgarden M."/>
            <person name="Courvalin P."/>
            <person name="Perichon B."/>
            <person name="Grillot-Courvalin C."/>
            <person name="Clermont D."/>
            <person name="Rocha E."/>
            <person name="Yoon E.-J."/>
            <person name="Nemec A."/>
            <person name="Walker B."/>
            <person name="Young S.K."/>
            <person name="Zeng Q."/>
            <person name="Gargeya S."/>
            <person name="Fitzgerald M."/>
            <person name="Haas B."/>
            <person name="Abouelleil A."/>
            <person name="Alvarado L."/>
            <person name="Arachchi H.M."/>
            <person name="Berlin A.M."/>
            <person name="Chapman S.B."/>
            <person name="Dewar J."/>
            <person name="Goldberg J."/>
            <person name="Griggs A."/>
            <person name="Gujja S."/>
            <person name="Hansen M."/>
            <person name="Howarth C."/>
            <person name="Imamovic A."/>
            <person name="Larimer J."/>
            <person name="McCowan C."/>
            <person name="Murphy C."/>
            <person name="Neiman D."/>
            <person name="Pearson M."/>
            <person name="Priest M."/>
            <person name="Roberts A."/>
            <person name="Saif S."/>
            <person name="Shea T."/>
            <person name="Sisk P."/>
            <person name="Sykes S."/>
            <person name="Wortman J."/>
            <person name="Nusbaum C."/>
            <person name="Birren B."/>
        </authorList>
    </citation>
    <scope>NUCLEOTIDE SEQUENCE [LARGE SCALE GENOMIC DNA]</scope>
    <source>
        <strain evidence="1 2">CIP 107469</strain>
    </source>
</reference>
<evidence type="ECO:0000313" key="1">
    <source>
        <dbReference type="EMBL" id="EOR05004.1"/>
    </source>
</evidence>
<dbReference type="Proteomes" id="UP000016201">
    <property type="component" value="Unassembled WGS sequence"/>
</dbReference>
<name>R9ARW3_9GAMM</name>
<dbReference type="eggNOG" id="ENOG50303K6">
    <property type="taxonomic scope" value="Bacteria"/>
</dbReference>
<gene>
    <name evidence="1" type="ORF">I593_03088</name>
</gene>
<protein>
    <submittedName>
        <fullName evidence="1">Uncharacterized protein</fullName>
    </submittedName>
</protein>